<organism evidence="2 3">
    <name type="scientific">Liparis tanakae</name>
    <name type="common">Tanaka's snailfish</name>
    <dbReference type="NCBI Taxonomy" id="230148"/>
    <lineage>
        <taxon>Eukaryota</taxon>
        <taxon>Metazoa</taxon>
        <taxon>Chordata</taxon>
        <taxon>Craniata</taxon>
        <taxon>Vertebrata</taxon>
        <taxon>Euteleostomi</taxon>
        <taxon>Actinopterygii</taxon>
        <taxon>Neopterygii</taxon>
        <taxon>Teleostei</taxon>
        <taxon>Neoteleostei</taxon>
        <taxon>Acanthomorphata</taxon>
        <taxon>Eupercaria</taxon>
        <taxon>Perciformes</taxon>
        <taxon>Cottioidei</taxon>
        <taxon>Cottales</taxon>
        <taxon>Liparidae</taxon>
        <taxon>Liparis</taxon>
    </lineage>
</organism>
<gene>
    <name evidence="2" type="ORF">EYF80_039873</name>
</gene>
<feature type="compositionally biased region" description="Polar residues" evidence="1">
    <location>
        <begin position="34"/>
        <end position="43"/>
    </location>
</feature>
<dbReference type="AlphaFoldDB" id="A0A4Z2G8Q8"/>
<proteinExistence type="predicted"/>
<reference evidence="2 3" key="1">
    <citation type="submission" date="2019-03" db="EMBL/GenBank/DDBJ databases">
        <title>First draft genome of Liparis tanakae, snailfish: a comprehensive survey of snailfish specific genes.</title>
        <authorList>
            <person name="Kim W."/>
            <person name="Song I."/>
            <person name="Jeong J.-H."/>
            <person name="Kim D."/>
            <person name="Kim S."/>
            <person name="Ryu S."/>
            <person name="Song J.Y."/>
            <person name="Lee S.K."/>
        </authorList>
    </citation>
    <scope>NUCLEOTIDE SEQUENCE [LARGE SCALE GENOMIC DNA]</scope>
    <source>
        <tissue evidence="2">Muscle</tissue>
    </source>
</reference>
<comment type="caution">
    <text evidence="2">The sequence shown here is derived from an EMBL/GenBank/DDBJ whole genome shotgun (WGS) entry which is preliminary data.</text>
</comment>
<evidence type="ECO:0000313" key="2">
    <source>
        <dbReference type="EMBL" id="TNN49936.1"/>
    </source>
</evidence>
<sequence>MSSNASVSSAERCAWRNPSGCVDGGLERCHLASLQPSSSSNKSGVYGTEAPSTPSFASTDPKVKEEKNLTAYLMIFQAFRDERKM</sequence>
<evidence type="ECO:0000313" key="3">
    <source>
        <dbReference type="Proteomes" id="UP000314294"/>
    </source>
</evidence>
<feature type="region of interest" description="Disordered" evidence="1">
    <location>
        <begin position="34"/>
        <end position="63"/>
    </location>
</feature>
<keyword evidence="3" id="KW-1185">Reference proteome</keyword>
<protein>
    <submittedName>
        <fullName evidence="2">Uncharacterized protein</fullName>
    </submittedName>
</protein>
<name>A0A4Z2G8Q8_9TELE</name>
<dbReference type="EMBL" id="SRLO01000636">
    <property type="protein sequence ID" value="TNN49936.1"/>
    <property type="molecule type" value="Genomic_DNA"/>
</dbReference>
<evidence type="ECO:0000256" key="1">
    <source>
        <dbReference type="SAM" id="MobiDB-lite"/>
    </source>
</evidence>
<dbReference type="Proteomes" id="UP000314294">
    <property type="component" value="Unassembled WGS sequence"/>
</dbReference>
<accession>A0A4Z2G8Q8</accession>